<keyword evidence="2" id="KW-1185">Reference proteome</keyword>
<gene>
    <name evidence="1" type="ORF">RDV89_01065</name>
</gene>
<dbReference type="EMBL" id="JAVYII010000001">
    <property type="protein sequence ID" value="MDT9591637.1"/>
    <property type="molecule type" value="Genomic_DNA"/>
</dbReference>
<sequence length="250" mass="28313">MSATTPAASKRILQFQPSALRPREESERHYLEVHSPWAVRVFRDHPGLLAYHTNLVLGQWDIDGGFRRVPDLWRYATMRFGPEGGEFSASVGRMLAHDHQNFLRDLRRFDVTETVVLDRGTGQLSSDKYVVVVDRPERLDPRAAATALEELVARVADAFAEQYGARRLVDNRVLREGENVALAEPGQKPTGRTVEGSRRMAYLELYLDHQVWGEELFAGPALRGLLEDSPFAPDSVTAYHLAERAPHDRR</sequence>
<reference evidence="1 2" key="1">
    <citation type="submission" date="2023-08" db="EMBL/GenBank/DDBJ databases">
        <title>Nocardioides seae sp. nov., a bacterium isolated from a soil.</title>
        <authorList>
            <person name="Wang X."/>
        </authorList>
    </citation>
    <scope>NUCLEOTIDE SEQUENCE [LARGE SCALE GENOMIC DNA]</scope>
    <source>
        <strain evidence="1 2">YZH12</strain>
    </source>
</reference>
<protein>
    <recommendedName>
        <fullName evidence="3">EthD domain-containing protein</fullName>
    </recommendedName>
</protein>
<proteinExistence type="predicted"/>
<evidence type="ECO:0000313" key="1">
    <source>
        <dbReference type="EMBL" id="MDT9591637.1"/>
    </source>
</evidence>
<evidence type="ECO:0008006" key="3">
    <source>
        <dbReference type="Google" id="ProtNLM"/>
    </source>
</evidence>
<evidence type="ECO:0000313" key="2">
    <source>
        <dbReference type="Proteomes" id="UP001268542"/>
    </source>
</evidence>
<dbReference type="RefSeq" id="WP_315730597.1">
    <property type="nucleotide sequence ID" value="NZ_JAVYII010000001.1"/>
</dbReference>
<name>A0ABU3PR01_9ACTN</name>
<comment type="caution">
    <text evidence="1">The sequence shown here is derived from an EMBL/GenBank/DDBJ whole genome shotgun (WGS) entry which is preliminary data.</text>
</comment>
<accession>A0ABU3PR01</accession>
<dbReference type="Proteomes" id="UP001268542">
    <property type="component" value="Unassembled WGS sequence"/>
</dbReference>
<organism evidence="1 2">
    <name type="scientific">Nocardioides imazamoxiresistens</name>
    <dbReference type="NCBI Taxonomy" id="3231893"/>
    <lineage>
        <taxon>Bacteria</taxon>
        <taxon>Bacillati</taxon>
        <taxon>Actinomycetota</taxon>
        <taxon>Actinomycetes</taxon>
        <taxon>Propionibacteriales</taxon>
        <taxon>Nocardioidaceae</taxon>
        <taxon>Nocardioides</taxon>
    </lineage>
</organism>